<dbReference type="Proteomes" id="UP001163835">
    <property type="component" value="Unassembled WGS sequence"/>
</dbReference>
<accession>A0ACC1TSV1</accession>
<organism evidence="1 2">
    <name type="scientific">Lentinula aff. lateritia</name>
    <dbReference type="NCBI Taxonomy" id="2804960"/>
    <lineage>
        <taxon>Eukaryota</taxon>
        <taxon>Fungi</taxon>
        <taxon>Dikarya</taxon>
        <taxon>Basidiomycota</taxon>
        <taxon>Agaricomycotina</taxon>
        <taxon>Agaricomycetes</taxon>
        <taxon>Agaricomycetidae</taxon>
        <taxon>Agaricales</taxon>
        <taxon>Marasmiineae</taxon>
        <taxon>Omphalotaceae</taxon>
        <taxon>Lentinula</taxon>
    </lineage>
</organism>
<name>A0ACC1TSV1_9AGAR</name>
<dbReference type="EMBL" id="MU795283">
    <property type="protein sequence ID" value="KAJ3807697.1"/>
    <property type="molecule type" value="Genomic_DNA"/>
</dbReference>
<evidence type="ECO:0000313" key="1">
    <source>
        <dbReference type="EMBL" id="KAJ3807697.1"/>
    </source>
</evidence>
<comment type="caution">
    <text evidence="1">The sequence shown here is derived from an EMBL/GenBank/DDBJ whole genome shotgun (WGS) entry which is preliminary data.</text>
</comment>
<evidence type="ECO:0000313" key="2">
    <source>
        <dbReference type="Proteomes" id="UP001163835"/>
    </source>
</evidence>
<sequence length="200" mass="22151">MSRYALATREAEETHAFVVFDVLQFTALALVSATYLSALFSAKLQRLKTCVAAAGLAFIVELYLRLFTTLTSRKLDKRLITATGISKQHTVQRNTQQMFCHINDNLPTTVTGVTVVALLVLMILLELSSGIYGGVANVAAFFHLHFPLSVALVFGTQENNQDIVQVYKFWKKRGLPAGSPQPNIDGESVEVYYDAERVHP</sequence>
<protein>
    <submittedName>
        <fullName evidence="1">Uncharacterized protein</fullName>
    </submittedName>
</protein>
<gene>
    <name evidence="1" type="ORF">F5876DRAFT_67910</name>
</gene>
<keyword evidence="2" id="KW-1185">Reference proteome</keyword>
<proteinExistence type="predicted"/>
<reference evidence="1" key="1">
    <citation type="submission" date="2022-09" db="EMBL/GenBank/DDBJ databases">
        <title>A Global Phylogenomic Analysis of the Shiitake Genus Lentinula.</title>
        <authorList>
            <consortium name="DOE Joint Genome Institute"/>
            <person name="Sierra-Patev S."/>
            <person name="Min B."/>
            <person name="Naranjo-Ortiz M."/>
            <person name="Looney B."/>
            <person name="Konkel Z."/>
            <person name="Slot J.C."/>
            <person name="Sakamoto Y."/>
            <person name="Steenwyk J.L."/>
            <person name="Rokas A."/>
            <person name="Carro J."/>
            <person name="Camarero S."/>
            <person name="Ferreira P."/>
            <person name="Molpeceres G."/>
            <person name="Ruiz-Duenas F.J."/>
            <person name="Serrano A."/>
            <person name="Henrissat B."/>
            <person name="Drula E."/>
            <person name="Hughes K.W."/>
            <person name="Mata J.L."/>
            <person name="Ishikawa N.K."/>
            <person name="Vargas-Isla R."/>
            <person name="Ushijima S."/>
            <person name="Smith C.A."/>
            <person name="Ahrendt S."/>
            <person name="Andreopoulos W."/>
            <person name="He G."/>
            <person name="Labutti K."/>
            <person name="Lipzen A."/>
            <person name="Ng V."/>
            <person name="Riley R."/>
            <person name="Sandor L."/>
            <person name="Barry K."/>
            <person name="Martinez A.T."/>
            <person name="Xiao Y."/>
            <person name="Gibbons J.G."/>
            <person name="Terashima K."/>
            <person name="Grigoriev I.V."/>
            <person name="Hibbett D.S."/>
        </authorList>
    </citation>
    <scope>NUCLEOTIDE SEQUENCE</scope>
    <source>
        <strain evidence="1">TMI1499</strain>
    </source>
</reference>